<dbReference type="EC" id="2.7.13.3" evidence="3"/>
<feature type="domain" description="PAS" evidence="15">
    <location>
        <begin position="132"/>
        <end position="207"/>
    </location>
</feature>
<keyword evidence="11" id="KW-0175">Coiled coil</keyword>
<dbReference type="InterPro" id="IPR000014">
    <property type="entry name" value="PAS"/>
</dbReference>
<keyword evidence="7" id="KW-0902">Two-component regulatory system</keyword>
<dbReference type="Gene3D" id="3.30.450.20">
    <property type="entry name" value="PAS domain"/>
    <property type="match status" value="3"/>
</dbReference>
<dbReference type="InterPro" id="IPR003661">
    <property type="entry name" value="HisK_dim/P_dom"/>
</dbReference>
<name>A0A6N3H7I5_EUBLI</name>
<evidence type="ECO:0000259" key="13">
    <source>
        <dbReference type="PROSITE" id="PS50109"/>
    </source>
</evidence>
<dbReference type="InterPro" id="IPR011006">
    <property type="entry name" value="CheY-like_superfamily"/>
</dbReference>
<dbReference type="NCBIfam" id="TIGR00229">
    <property type="entry name" value="sensory_box"/>
    <property type="match status" value="2"/>
</dbReference>
<dbReference type="InterPro" id="IPR035965">
    <property type="entry name" value="PAS-like_dom_sf"/>
</dbReference>
<dbReference type="SUPFAM" id="SSF52172">
    <property type="entry name" value="CheY-like"/>
    <property type="match status" value="1"/>
</dbReference>
<keyword evidence="17" id="KW-0808">Transferase</keyword>
<evidence type="ECO:0000256" key="7">
    <source>
        <dbReference type="ARBA" id="ARBA00023012"/>
    </source>
</evidence>
<sequence length="1074" mass="121695">MSIPYELINNILPSGFAVTTTYPDYHIIFVNDLLVFMLGYESKEALTNALNFSAMSYVHPEDLARVRAAAPTRNGKFDPYDITYRVLKKDGGYLWVNQRSQHILEEDGSEIVLAYYMDVTEQKKLEQNLLLEAKKYETLVNSVPGGVGLYRLDEKFTPTYFNDRVCELCGMTRAEYEAAIQKSAISVFHPDDIAGMVEEANAAFAQKRKVDYTYRLLQKQGGYRWTHISGEWLTEQGDCPVLCAVFTDINDQITAQQALTESELRYEAAVKSSGINIWEYDVESDTVTVFANSSRLKKGCHMVPNYIQSTIDHGYIHENSIPDYLEVFQKLKQGEPEAAADLWYKTNNELGYWCERVTYTAICNAHGKAVKYFGVGRDVTKEKNAQKRYQDELAYRMAMQHTTMVSLLFNLSQNTIIESKSKFDEITKKIQHSKTAQAYMETIYAELITEQAVQKCAAVFNRDALIKAFAQNQTVVTMELPRAIEGKYYWTTLTAHMMKKPGDNDVVAFLYSQDITNEKMMQSVMDAIVKSDYDYLVVVDGLRDSAMRYSENQLGINYMHHSDHFESDTQRYITQTICEEDVPRVLHDFKLEKILQQLDNNGTYSILYSVADKATGEIRNKQLRFKYIHPEYKVFLMTRTDITQVLEEQERKNKELSEALAFAERANMAKSEFMSRMSHEIRTPINAIIGMAEIASQKLNEPEFVRECLEKSQCASKYLLSLINDILDMSKIESGYIVLNHEIIDFYTLLSSIDTIIRMQAEAVGLHFVMVGLEKCRKYYLGDAVRLQQILINLLSNAIKFTKSGGKVTLSLKCHYETADQCVLRFIIEDTGIGISPEFIPSLFEPFSQEHTSSTSSYGGTGLGLAISKNLAMLMGGDIAVESTLGIGTTFSVDVRLTPAEEPLSTATKQEEIRESNSGIDFSGKRILLVEDHELNIMVATHLLERKDAMVDVAVNGKLGLEKFSSSPVGYYDAILMDIRMPVMDGLTAAAAIRQLNRKDAQYIPIIAMTANAFDEDVKKSLEAGMVAHLAKPIDPLLLYRTLYTAVHRTEIQEEANSSGYVPSKKENTFNERQ</sequence>
<dbReference type="InterPro" id="IPR001789">
    <property type="entry name" value="Sig_transdc_resp-reg_receiver"/>
</dbReference>
<feature type="domain" description="PAC" evidence="16">
    <location>
        <begin position="338"/>
        <end position="391"/>
    </location>
</feature>
<evidence type="ECO:0000256" key="5">
    <source>
        <dbReference type="ARBA" id="ARBA00022553"/>
    </source>
</evidence>
<evidence type="ECO:0000256" key="11">
    <source>
        <dbReference type="SAM" id="Coils"/>
    </source>
</evidence>
<dbReference type="SUPFAM" id="SSF55874">
    <property type="entry name" value="ATPase domain of HSP90 chaperone/DNA topoisomerase II/histidine kinase"/>
    <property type="match status" value="1"/>
</dbReference>
<dbReference type="CDD" id="cd00130">
    <property type="entry name" value="PAS"/>
    <property type="match status" value="2"/>
</dbReference>
<dbReference type="InterPro" id="IPR000700">
    <property type="entry name" value="PAS-assoc_C"/>
</dbReference>
<feature type="compositionally biased region" description="Basic and acidic residues" evidence="12">
    <location>
        <begin position="1064"/>
        <end position="1074"/>
    </location>
</feature>
<dbReference type="InterPro" id="IPR003594">
    <property type="entry name" value="HATPase_dom"/>
</dbReference>
<feature type="coiled-coil region" evidence="11">
    <location>
        <begin position="639"/>
        <end position="666"/>
    </location>
</feature>
<feature type="domain" description="PAS" evidence="15">
    <location>
        <begin position="27"/>
        <end position="67"/>
    </location>
</feature>
<evidence type="ECO:0000313" key="17">
    <source>
        <dbReference type="EMBL" id="VYU72706.1"/>
    </source>
</evidence>
<dbReference type="InterPro" id="IPR005467">
    <property type="entry name" value="His_kinase_dom"/>
</dbReference>
<dbReference type="AlphaFoldDB" id="A0A6N3H7I5"/>
<feature type="modified residue" description="4-aspartylphosphate" evidence="10">
    <location>
        <position position="978"/>
    </location>
</feature>
<dbReference type="InterPro" id="IPR001610">
    <property type="entry name" value="PAC"/>
</dbReference>
<dbReference type="PRINTS" id="PR00344">
    <property type="entry name" value="BCTRLSENSOR"/>
</dbReference>
<evidence type="ECO:0000256" key="12">
    <source>
        <dbReference type="SAM" id="MobiDB-lite"/>
    </source>
</evidence>
<protein>
    <recommendedName>
        <fullName evidence="9">Circadian input-output histidine kinase CikA</fullName>
        <ecNumber evidence="3">2.7.13.3</ecNumber>
    </recommendedName>
    <alternativeName>
        <fullName evidence="4">Stage 0 sporulation protein A homolog</fullName>
    </alternativeName>
</protein>
<comment type="function">
    <text evidence="8">May play the central regulatory role in sporulation. It may be an element of the effector pathway responsible for the activation of sporulation genes in response to nutritional stress. Spo0A may act in concert with spo0H (a sigma factor) to control the expression of some genes that are critical to the sporulation process.</text>
</comment>
<dbReference type="SMART" id="SM00448">
    <property type="entry name" value="REC"/>
    <property type="match status" value="1"/>
</dbReference>
<dbReference type="Pfam" id="PF00072">
    <property type="entry name" value="Response_reg"/>
    <property type="match status" value="1"/>
</dbReference>
<evidence type="ECO:0000259" key="15">
    <source>
        <dbReference type="PROSITE" id="PS50112"/>
    </source>
</evidence>
<dbReference type="Gene3D" id="1.10.287.130">
    <property type="match status" value="1"/>
</dbReference>
<feature type="domain" description="PAC" evidence="16">
    <location>
        <begin position="80"/>
        <end position="131"/>
    </location>
</feature>
<keyword evidence="6" id="KW-0418">Kinase</keyword>
<proteinExistence type="inferred from homology"/>
<evidence type="ECO:0000256" key="6">
    <source>
        <dbReference type="ARBA" id="ARBA00022777"/>
    </source>
</evidence>
<gene>
    <name evidence="17" type="primary">rpfC_1</name>
    <name evidence="17" type="ORF">ELLFYP34_01011</name>
</gene>
<reference evidence="17" key="1">
    <citation type="submission" date="2019-11" db="EMBL/GenBank/DDBJ databases">
        <authorList>
            <person name="Feng L."/>
        </authorList>
    </citation>
    <scope>NUCLEOTIDE SEQUENCE</scope>
    <source>
        <strain evidence="17">ElimosumLFYP34</strain>
    </source>
</reference>
<dbReference type="PROSITE" id="PS50109">
    <property type="entry name" value="HIS_KIN"/>
    <property type="match status" value="1"/>
</dbReference>
<dbReference type="PROSITE" id="PS50112">
    <property type="entry name" value="PAS"/>
    <property type="match status" value="2"/>
</dbReference>
<evidence type="ECO:0000256" key="8">
    <source>
        <dbReference type="ARBA" id="ARBA00024867"/>
    </source>
</evidence>
<dbReference type="InterPro" id="IPR013655">
    <property type="entry name" value="PAS_fold_3"/>
</dbReference>
<dbReference type="Pfam" id="PF00512">
    <property type="entry name" value="HisKA"/>
    <property type="match status" value="1"/>
</dbReference>
<evidence type="ECO:0000256" key="9">
    <source>
        <dbReference type="ARBA" id="ARBA00074306"/>
    </source>
</evidence>
<dbReference type="GO" id="GO:0000155">
    <property type="term" value="F:phosphorelay sensor kinase activity"/>
    <property type="evidence" value="ECO:0007669"/>
    <property type="project" value="InterPro"/>
</dbReference>
<dbReference type="SUPFAM" id="SSF55785">
    <property type="entry name" value="PYP-like sensor domain (PAS domain)"/>
    <property type="match status" value="3"/>
</dbReference>
<dbReference type="FunFam" id="3.30.565.10:FF:000010">
    <property type="entry name" value="Sensor histidine kinase RcsC"/>
    <property type="match status" value="1"/>
</dbReference>
<dbReference type="SUPFAM" id="SSF47384">
    <property type="entry name" value="Homodimeric domain of signal transducing histidine kinase"/>
    <property type="match status" value="1"/>
</dbReference>
<evidence type="ECO:0000256" key="4">
    <source>
        <dbReference type="ARBA" id="ARBA00018672"/>
    </source>
</evidence>
<dbReference type="SMART" id="SM00086">
    <property type="entry name" value="PAC"/>
    <property type="match status" value="2"/>
</dbReference>
<feature type="region of interest" description="Disordered" evidence="12">
    <location>
        <begin position="1055"/>
        <end position="1074"/>
    </location>
</feature>
<evidence type="ECO:0000256" key="2">
    <source>
        <dbReference type="ARBA" id="ARBA00006402"/>
    </source>
</evidence>
<dbReference type="CDD" id="cd16922">
    <property type="entry name" value="HATPase_EvgS-ArcB-TorS-like"/>
    <property type="match status" value="1"/>
</dbReference>
<comment type="catalytic activity">
    <reaction evidence="1">
        <text>ATP + protein L-histidine = ADP + protein N-phospho-L-histidine.</text>
        <dbReference type="EC" id="2.7.13.3"/>
    </reaction>
</comment>
<dbReference type="PROSITE" id="PS50110">
    <property type="entry name" value="RESPONSE_REGULATORY"/>
    <property type="match status" value="1"/>
</dbReference>
<dbReference type="InterPro" id="IPR004358">
    <property type="entry name" value="Sig_transdc_His_kin-like_C"/>
</dbReference>
<keyword evidence="5 10" id="KW-0597">Phosphoprotein</keyword>
<dbReference type="SMART" id="SM00387">
    <property type="entry name" value="HATPase_c"/>
    <property type="match status" value="1"/>
</dbReference>
<feature type="domain" description="PAC" evidence="16">
    <location>
        <begin position="210"/>
        <end position="261"/>
    </location>
</feature>
<dbReference type="PANTHER" id="PTHR45339">
    <property type="entry name" value="HYBRID SIGNAL TRANSDUCTION HISTIDINE KINASE J"/>
    <property type="match status" value="1"/>
</dbReference>
<accession>A0A6N3H7I5</accession>
<feature type="domain" description="Response regulatory" evidence="14">
    <location>
        <begin position="926"/>
        <end position="1047"/>
    </location>
</feature>
<feature type="domain" description="Histidine kinase" evidence="13">
    <location>
        <begin position="676"/>
        <end position="899"/>
    </location>
</feature>
<evidence type="ECO:0000259" key="16">
    <source>
        <dbReference type="PROSITE" id="PS50113"/>
    </source>
</evidence>
<dbReference type="PROSITE" id="PS50113">
    <property type="entry name" value="PAC"/>
    <property type="match status" value="3"/>
</dbReference>
<dbReference type="CDD" id="cd00082">
    <property type="entry name" value="HisKA"/>
    <property type="match status" value="1"/>
</dbReference>
<evidence type="ECO:0000256" key="10">
    <source>
        <dbReference type="PROSITE-ProRule" id="PRU00169"/>
    </source>
</evidence>
<dbReference type="SMART" id="SM00388">
    <property type="entry name" value="HisKA"/>
    <property type="match status" value="1"/>
</dbReference>
<dbReference type="InterPro" id="IPR036890">
    <property type="entry name" value="HATPase_C_sf"/>
</dbReference>
<dbReference type="SMART" id="SM00091">
    <property type="entry name" value="PAS"/>
    <property type="match status" value="2"/>
</dbReference>
<dbReference type="Gene3D" id="3.30.565.10">
    <property type="entry name" value="Histidine kinase-like ATPase, C-terminal domain"/>
    <property type="match status" value="1"/>
</dbReference>
<organism evidence="17">
    <name type="scientific">Eubacterium limosum</name>
    <dbReference type="NCBI Taxonomy" id="1736"/>
    <lineage>
        <taxon>Bacteria</taxon>
        <taxon>Bacillati</taxon>
        <taxon>Bacillota</taxon>
        <taxon>Clostridia</taxon>
        <taxon>Eubacteriales</taxon>
        <taxon>Eubacteriaceae</taxon>
        <taxon>Eubacterium</taxon>
    </lineage>
</organism>
<comment type="similarity">
    <text evidence="2">In the N-terminal section; belongs to the phytochrome family.</text>
</comment>
<dbReference type="PANTHER" id="PTHR45339:SF3">
    <property type="entry name" value="HISTIDINE KINASE"/>
    <property type="match status" value="1"/>
</dbReference>
<dbReference type="InterPro" id="IPR036097">
    <property type="entry name" value="HisK_dim/P_sf"/>
</dbReference>
<evidence type="ECO:0000259" key="14">
    <source>
        <dbReference type="PROSITE" id="PS50110"/>
    </source>
</evidence>
<dbReference type="Pfam" id="PF08447">
    <property type="entry name" value="PAS_3"/>
    <property type="match status" value="2"/>
</dbReference>
<dbReference type="Pfam" id="PF02518">
    <property type="entry name" value="HATPase_c"/>
    <property type="match status" value="1"/>
</dbReference>
<dbReference type="EMBL" id="CACRTR010000023">
    <property type="protein sequence ID" value="VYU72706.1"/>
    <property type="molecule type" value="Genomic_DNA"/>
</dbReference>
<dbReference type="Gene3D" id="3.40.50.2300">
    <property type="match status" value="1"/>
</dbReference>
<dbReference type="CDD" id="cd17546">
    <property type="entry name" value="REC_hyHK_CKI1_RcsC-like"/>
    <property type="match status" value="1"/>
</dbReference>
<evidence type="ECO:0000256" key="3">
    <source>
        <dbReference type="ARBA" id="ARBA00012438"/>
    </source>
</evidence>
<evidence type="ECO:0000256" key="1">
    <source>
        <dbReference type="ARBA" id="ARBA00000085"/>
    </source>
</evidence>